<evidence type="ECO:0000313" key="4">
    <source>
        <dbReference type="Proteomes" id="UP000007463"/>
    </source>
</evidence>
<protein>
    <recommendedName>
        <fullName evidence="5">TonB C-terminal domain-containing protein</fullName>
    </recommendedName>
</protein>
<evidence type="ECO:0000256" key="2">
    <source>
        <dbReference type="SAM" id="Phobius"/>
    </source>
</evidence>
<keyword evidence="2" id="KW-0472">Membrane</keyword>
<feature type="region of interest" description="Disordered" evidence="1">
    <location>
        <begin position="94"/>
        <end position="160"/>
    </location>
</feature>
<reference evidence="4" key="2">
    <citation type="submission" date="2011-02" db="EMBL/GenBank/DDBJ databases">
        <title>The complete genome of Fluviicola taffensis DSM 16823.</title>
        <authorList>
            <consortium name="US DOE Joint Genome Institute (JGI-PGF)"/>
            <person name="Lucas S."/>
            <person name="Copeland A."/>
            <person name="Lapidus A."/>
            <person name="Bruce D."/>
            <person name="Goodwin L."/>
            <person name="Pitluck S."/>
            <person name="Kyrpides N."/>
            <person name="Mavromatis K."/>
            <person name="Ivanova N."/>
            <person name="Mikhailova N."/>
            <person name="Pagani I."/>
            <person name="Chertkov O."/>
            <person name="Detter J.C."/>
            <person name="Han C."/>
            <person name="Tapia R."/>
            <person name="Land M."/>
            <person name="Hauser L."/>
            <person name="Markowitz V."/>
            <person name="Cheng J.-F."/>
            <person name="Hugenholtz P."/>
            <person name="Woyke T."/>
            <person name="Wu D."/>
            <person name="Tindall B."/>
            <person name="Pomrenke H.G."/>
            <person name="Brambilla E."/>
            <person name="Klenk H.-P."/>
            <person name="Eisen J.A."/>
        </authorList>
    </citation>
    <scope>NUCLEOTIDE SEQUENCE [LARGE SCALE GENOMIC DNA]</scope>
    <source>
        <strain evidence="4">DSM 16823 / RW262 / RW262</strain>
    </source>
</reference>
<feature type="compositionally biased region" description="Basic and acidic residues" evidence="1">
    <location>
        <begin position="148"/>
        <end position="160"/>
    </location>
</feature>
<feature type="transmembrane region" description="Helical" evidence="2">
    <location>
        <begin position="21"/>
        <end position="41"/>
    </location>
</feature>
<evidence type="ECO:0000313" key="3">
    <source>
        <dbReference type="EMBL" id="AEA44525.1"/>
    </source>
</evidence>
<dbReference type="KEGG" id="fte:Fluta_2540"/>
<organism evidence="3 4">
    <name type="scientific">Fluviicola taffensis (strain DSM 16823 / NCIMB 13979 / RW262)</name>
    <dbReference type="NCBI Taxonomy" id="755732"/>
    <lineage>
        <taxon>Bacteria</taxon>
        <taxon>Pseudomonadati</taxon>
        <taxon>Bacteroidota</taxon>
        <taxon>Flavobacteriia</taxon>
        <taxon>Flavobacteriales</taxon>
        <taxon>Crocinitomicaceae</taxon>
        <taxon>Fluviicola</taxon>
    </lineage>
</organism>
<keyword evidence="2" id="KW-1133">Transmembrane helix</keyword>
<evidence type="ECO:0000256" key="1">
    <source>
        <dbReference type="SAM" id="MobiDB-lite"/>
    </source>
</evidence>
<reference evidence="3 4" key="1">
    <citation type="journal article" date="2011" name="Stand. Genomic Sci.">
        <title>Complete genome sequence of the gliding freshwater bacterium Fluviicola taffensis type strain (RW262).</title>
        <authorList>
            <person name="Woyke T."/>
            <person name="Chertkov O."/>
            <person name="Lapidus A."/>
            <person name="Nolan M."/>
            <person name="Lucas S."/>
            <person name="Del Rio T.G."/>
            <person name="Tice H."/>
            <person name="Cheng J.F."/>
            <person name="Tapia R."/>
            <person name="Han C."/>
            <person name="Goodwin L."/>
            <person name="Pitluck S."/>
            <person name="Liolios K."/>
            <person name="Pagani I."/>
            <person name="Ivanova N."/>
            <person name="Huntemann M."/>
            <person name="Mavromatis K."/>
            <person name="Mikhailova N."/>
            <person name="Pati A."/>
            <person name="Chen A."/>
            <person name="Palaniappan K."/>
            <person name="Land M."/>
            <person name="Hauser L."/>
            <person name="Brambilla E.M."/>
            <person name="Rohde M."/>
            <person name="Mwirichia R."/>
            <person name="Sikorski J."/>
            <person name="Tindall B.J."/>
            <person name="Goker M."/>
            <person name="Bristow J."/>
            <person name="Eisen J.A."/>
            <person name="Markowitz V."/>
            <person name="Hugenholtz P."/>
            <person name="Klenk H.P."/>
            <person name="Kyrpides N.C."/>
        </authorList>
    </citation>
    <scope>NUCLEOTIDE SEQUENCE [LARGE SCALE GENOMIC DNA]</scope>
    <source>
        <strain evidence="4">DSM 16823 / RW262 / RW262</strain>
    </source>
</reference>
<evidence type="ECO:0008006" key="5">
    <source>
        <dbReference type="Google" id="ProtNLM"/>
    </source>
</evidence>
<sequence length="248" mass="26799">MKVSLESEKTYEVKDRKVAGIISASAFLVLLTILCFIGYRFSNPIIPKQALYDELTLIPLDPQLLQQGLGGSQSGTPAKVKATETTPLQVEQILTQQSSNSSVKLGSSSITNTTTPNNNPASAQHTSDNPFATGGINDGNYRGNSTDAIRDNQNDNPKTEEKVKRNLVSFPNTHTIQSNDNCKIVLSVLVDPNGNIVENPTLIKGNSTTNDVSLINQVISAVKNQAQFNTVNTTKNTKEVITIRITAN</sequence>
<dbReference type="Proteomes" id="UP000007463">
    <property type="component" value="Chromosome"/>
</dbReference>
<gene>
    <name evidence="3" type="ordered locus">Fluta_2540</name>
</gene>
<dbReference type="RefSeq" id="WP_013687295.1">
    <property type="nucleotide sequence ID" value="NC_015321.1"/>
</dbReference>
<feature type="compositionally biased region" description="Polar residues" evidence="1">
    <location>
        <begin position="121"/>
        <end position="130"/>
    </location>
</feature>
<dbReference type="EMBL" id="CP002542">
    <property type="protein sequence ID" value="AEA44525.1"/>
    <property type="molecule type" value="Genomic_DNA"/>
</dbReference>
<dbReference type="STRING" id="755732.Fluta_2540"/>
<keyword evidence="4" id="KW-1185">Reference proteome</keyword>
<dbReference type="OrthoDB" id="9847894at2"/>
<feature type="compositionally biased region" description="Low complexity" evidence="1">
    <location>
        <begin position="98"/>
        <end position="120"/>
    </location>
</feature>
<dbReference type="AlphaFoldDB" id="F2IEI6"/>
<proteinExistence type="predicted"/>
<dbReference type="HOGENOM" id="CLU_1118876_0_0_10"/>
<name>F2IEI6_FLUTR</name>
<keyword evidence="2" id="KW-0812">Transmembrane</keyword>
<accession>F2IEI6</accession>